<proteinExistence type="predicted"/>
<sequence length="156" mass="17484">MGLSKYESEVKHVAQPQQQLYERFSNLRNLEGIKERLSDPAVQERMAAELPADKLEQARQQFQNVEFTEDAILLTTPVGKITFRVVEREEPKLVKMGSEGSPIPLTIWIQMLPTDAYSSKLRVTVGAEVNMFMKGMVAKPLQQAADGLANILSVLP</sequence>
<accession>A0A7W5UWG0</accession>
<name>A0A7W5UWG0_9BACT</name>
<dbReference type="AlphaFoldDB" id="A0A7W5UWG0"/>
<gene>
    <name evidence="1" type="ORF">FHS60_001223</name>
</gene>
<protein>
    <recommendedName>
        <fullName evidence="3">SRPBCC family protein</fullName>
    </recommendedName>
</protein>
<dbReference type="SUPFAM" id="SSF55961">
    <property type="entry name" value="Bet v1-like"/>
    <property type="match status" value="1"/>
</dbReference>
<evidence type="ECO:0008006" key="3">
    <source>
        <dbReference type="Google" id="ProtNLM"/>
    </source>
</evidence>
<dbReference type="EMBL" id="JACICA010000005">
    <property type="protein sequence ID" value="MBB3702754.1"/>
    <property type="molecule type" value="Genomic_DNA"/>
</dbReference>
<dbReference type="RefSeq" id="WP_183696239.1">
    <property type="nucleotide sequence ID" value="NZ_JACICA010000005.1"/>
</dbReference>
<reference evidence="1 2" key="1">
    <citation type="submission" date="2020-08" db="EMBL/GenBank/DDBJ databases">
        <title>Genomic Encyclopedia of Type Strains, Phase IV (KMG-IV): sequencing the most valuable type-strain genomes for metagenomic binning, comparative biology and taxonomic classification.</title>
        <authorList>
            <person name="Goeker M."/>
        </authorList>
    </citation>
    <scope>NUCLEOTIDE SEQUENCE [LARGE SCALE GENOMIC DNA]</scope>
    <source>
        <strain evidence="1 2">DSM 22548</strain>
    </source>
</reference>
<organism evidence="1 2">
    <name type="scientific">Alloprevotella rava</name>
    <dbReference type="NCBI Taxonomy" id="671218"/>
    <lineage>
        <taxon>Bacteria</taxon>
        <taxon>Pseudomonadati</taxon>
        <taxon>Bacteroidota</taxon>
        <taxon>Bacteroidia</taxon>
        <taxon>Bacteroidales</taxon>
        <taxon>Prevotellaceae</taxon>
        <taxon>Alloprevotella</taxon>
    </lineage>
</organism>
<evidence type="ECO:0000313" key="1">
    <source>
        <dbReference type="EMBL" id="MBB3702754.1"/>
    </source>
</evidence>
<dbReference type="Proteomes" id="UP000541425">
    <property type="component" value="Unassembled WGS sequence"/>
</dbReference>
<evidence type="ECO:0000313" key="2">
    <source>
        <dbReference type="Proteomes" id="UP000541425"/>
    </source>
</evidence>
<comment type="caution">
    <text evidence="1">The sequence shown here is derived from an EMBL/GenBank/DDBJ whole genome shotgun (WGS) entry which is preliminary data.</text>
</comment>